<dbReference type="SUPFAM" id="SSF52540">
    <property type="entry name" value="P-loop containing nucleoside triphosphate hydrolases"/>
    <property type="match status" value="2"/>
</dbReference>
<reference evidence="11 12" key="1">
    <citation type="submission" date="2023-01" db="EMBL/GenBank/DDBJ databases">
        <title>Cultivation and genomic characterization of new, ubiquitous marine nitrite-oxidizing bacteria from the Nitrospirales.</title>
        <authorList>
            <person name="Mueller A.J."/>
            <person name="Daebeler A."/>
            <person name="Herbold C.W."/>
            <person name="Kirkegaard R.H."/>
            <person name="Daims H."/>
        </authorList>
    </citation>
    <scope>NUCLEOTIDE SEQUENCE [LARGE SCALE GENOMIC DNA]</scope>
    <source>
        <strain evidence="11 12">DK</strain>
    </source>
</reference>
<evidence type="ECO:0000256" key="5">
    <source>
        <dbReference type="ARBA" id="ARBA00023015"/>
    </source>
</evidence>
<proteinExistence type="inferred from homology"/>
<evidence type="ECO:0000259" key="10">
    <source>
        <dbReference type="PROSITE" id="PS51194"/>
    </source>
</evidence>
<dbReference type="GO" id="GO:0016817">
    <property type="term" value="F:hydrolase activity, acting on acid anhydrides"/>
    <property type="evidence" value="ECO:0007669"/>
    <property type="project" value="InterPro"/>
</dbReference>
<dbReference type="KEGG" id="nneo:PQG83_15085"/>
<dbReference type="InterPro" id="IPR040765">
    <property type="entry name" value="Tudor_1_RapA"/>
</dbReference>
<accession>A0AA96GG01</accession>
<dbReference type="InterPro" id="IPR027417">
    <property type="entry name" value="P-loop_NTPase"/>
</dbReference>
<keyword evidence="6" id="KW-0238">DNA-binding</keyword>
<keyword evidence="2" id="KW-0378">Hydrolase</keyword>
<dbReference type="Gene3D" id="2.30.30.140">
    <property type="match status" value="1"/>
</dbReference>
<dbReference type="GO" id="GO:0003677">
    <property type="term" value="F:DNA binding"/>
    <property type="evidence" value="ECO:0007669"/>
    <property type="project" value="UniProtKB-KW"/>
</dbReference>
<dbReference type="InterPro" id="IPR023949">
    <property type="entry name" value="Helicase_RapA"/>
</dbReference>
<evidence type="ECO:0000256" key="2">
    <source>
        <dbReference type="ARBA" id="ARBA00022801"/>
    </source>
</evidence>
<dbReference type="InterPro" id="IPR014001">
    <property type="entry name" value="Helicase_ATP-bd"/>
</dbReference>
<dbReference type="Pfam" id="PF00271">
    <property type="entry name" value="Helicase_C"/>
    <property type="match status" value="1"/>
</dbReference>
<dbReference type="PANTHER" id="PTHR10799">
    <property type="entry name" value="SNF2/RAD54 HELICASE FAMILY"/>
    <property type="match status" value="1"/>
</dbReference>
<evidence type="ECO:0000259" key="9">
    <source>
        <dbReference type="PROSITE" id="PS51192"/>
    </source>
</evidence>
<dbReference type="GO" id="GO:0005524">
    <property type="term" value="F:ATP binding"/>
    <property type="evidence" value="ECO:0007669"/>
    <property type="project" value="UniProtKB-KW"/>
</dbReference>
<evidence type="ECO:0000313" key="12">
    <source>
        <dbReference type="Proteomes" id="UP001302494"/>
    </source>
</evidence>
<dbReference type="Pfam" id="PF12137">
    <property type="entry name" value="RapA_C"/>
    <property type="match status" value="1"/>
</dbReference>
<keyword evidence="1" id="KW-0547">Nucleotide-binding</keyword>
<protein>
    <submittedName>
        <fullName evidence="11">SNF2-related protein</fullName>
    </submittedName>
</protein>
<dbReference type="Gene3D" id="2.30.30.930">
    <property type="match status" value="1"/>
</dbReference>
<dbReference type="AlphaFoldDB" id="A0AA96GG01"/>
<dbReference type="Gene3D" id="6.10.140.1500">
    <property type="match status" value="1"/>
</dbReference>
<dbReference type="SMART" id="SM00487">
    <property type="entry name" value="DEXDc"/>
    <property type="match status" value="1"/>
</dbReference>
<dbReference type="PROSITE" id="PS51192">
    <property type="entry name" value="HELICASE_ATP_BIND_1"/>
    <property type="match status" value="1"/>
</dbReference>
<dbReference type="InterPro" id="IPR057342">
    <property type="entry name" value="DEXDc_RapA"/>
</dbReference>
<dbReference type="Pfam" id="PF18339">
    <property type="entry name" value="Tudor_1_RapA"/>
    <property type="match status" value="1"/>
</dbReference>
<dbReference type="GO" id="GO:0006355">
    <property type="term" value="P:regulation of DNA-templated transcription"/>
    <property type="evidence" value="ECO:0007669"/>
    <property type="project" value="InterPro"/>
</dbReference>
<keyword evidence="4" id="KW-0067">ATP-binding</keyword>
<dbReference type="Gene3D" id="3.30.360.80">
    <property type="match status" value="1"/>
</dbReference>
<dbReference type="GO" id="GO:0004386">
    <property type="term" value="F:helicase activity"/>
    <property type="evidence" value="ECO:0007669"/>
    <property type="project" value="UniProtKB-KW"/>
</dbReference>
<evidence type="ECO:0000256" key="4">
    <source>
        <dbReference type="ARBA" id="ARBA00022840"/>
    </source>
</evidence>
<dbReference type="Pfam" id="PF18337">
    <property type="entry name" value="Tudor_RapA"/>
    <property type="match status" value="1"/>
</dbReference>
<dbReference type="CDD" id="cd18793">
    <property type="entry name" value="SF2_C_SNF"/>
    <property type="match status" value="1"/>
</dbReference>
<dbReference type="Pfam" id="PF00176">
    <property type="entry name" value="SNF2-rel_dom"/>
    <property type="match status" value="1"/>
</dbReference>
<dbReference type="InterPro" id="IPR000330">
    <property type="entry name" value="SNF2_N"/>
</dbReference>
<sequence>MMDDFTPGQRWVSDNDAALGLGIVQSVAFRTVQIEFPAADETRTYAKATAPLTRVEFDVGDSIKSMDGWDLSITEIEHVSGTVRYHGIRESGEAATMHERELSDALTFNVPQDKLFAGQVDDNRWFELRAATLQHLATQQASTSFGLHGPRVSLIPHQMYIAHEVSTRTAPRVLLADEVGLGKTIEAGLILHRLILTGKIHRALVIVPEPLLHQWLVELLRRFNLRFTLIDEQYFSHIDEAFDNPEESAPLENLFDQFPLVLCGLHFACRDEIAPLMAMCHWDILVVDEAHHLEWTPGESSREYRQIETLANQSDSVLLLTATPEQFGTAGHFARLRLLDPARFHSLDSYLAEEKQHAATAGLVNLLLDHQTMTEDDLARLDSLFDDSDTIDLAAINAANDDARILRRHLIDRLIDQHGTGRMLFRNMRAAISGFPRRHFIPAVLDDDRNETRIDWLSDKLRELSPHKVLLICATAETAVSLSTILLQRHGLPAGVFHEHMNLLERDRAAAWFADAEDGAQILICSEIGGEGRNFQFLHNIVLLDLPDKPDLLEQRIGRLDRIGQQHDINIHVPVAAGSRDARLSRWYHDALNAFEHSCVTGQHIKAEMEEPFAAYLAGEHLDEDRFIKECRQLHEQKTRQLNLGRNRLLELSGCRQEIADPLIKEIKHNEQENSLLRYLENAFDCFGVEIEDHSPSSWVVRPGAHLQVAQFPELPEDGMTVTTNRETALVREDMHFLSWEHPLVGATIDLVLNGERGRVSVCALQLPHLPPRNILIEAIFESNCPAPAGLEIGRYLPCHALRLLVNQDGKNYTQLLPPDSYETLLEKINRKVAQQMIQSTRATLKKQVQHIEEIAAQQFPMLRNAAIALMHEKLDNELQRLLTLQKRNPTIRDEEVESLRTKISDVERCLQSSTLHLSALRVIYTV</sequence>
<evidence type="ECO:0000256" key="1">
    <source>
        <dbReference type="ARBA" id="ARBA00022741"/>
    </source>
</evidence>
<dbReference type="SMART" id="SM00490">
    <property type="entry name" value="HELICc"/>
    <property type="match status" value="1"/>
</dbReference>
<evidence type="ECO:0000256" key="8">
    <source>
        <dbReference type="ARBA" id="ARBA00023163"/>
    </source>
</evidence>
<dbReference type="Gene3D" id="3.40.50.300">
    <property type="entry name" value="P-loop containing nucleotide triphosphate hydrolases"/>
    <property type="match status" value="1"/>
</dbReference>
<dbReference type="InterPro" id="IPR038718">
    <property type="entry name" value="SNF2-like_sf"/>
</dbReference>
<keyword evidence="8" id="KW-0804">Transcription</keyword>
<dbReference type="InterPro" id="IPR040766">
    <property type="entry name" value="Tudor_2_RapA"/>
</dbReference>
<feature type="domain" description="Helicase C-terminal" evidence="10">
    <location>
        <begin position="453"/>
        <end position="613"/>
    </location>
</feature>
<name>A0AA96GG01_9BACT</name>
<keyword evidence="5" id="KW-0805">Transcription regulation</keyword>
<keyword evidence="3" id="KW-0347">Helicase</keyword>
<dbReference type="InterPro" id="IPR049730">
    <property type="entry name" value="SNF2/RAD54-like_C"/>
</dbReference>
<feature type="domain" description="Helicase ATP-binding" evidence="9">
    <location>
        <begin position="164"/>
        <end position="342"/>
    </location>
</feature>
<keyword evidence="12" id="KW-1185">Reference proteome</keyword>
<evidence type="ECO:0000256" key="7">
    <source>
        <dbReference type="ARBA" id="ARBA00023159"/>
    </source>
</evidence>
<keyword evidence="7" id="KW-0010">Activator</keyword>
<evidence type="ECO:0000313" key="11">
    <source>
        <dbReference type="EMBL" id="WNM61071.1"/>
    </source>
</evidence>
<evidence type="ECO:0000256" key="3">
    <source>
        <dbReference type="ARBA" id="ARBA00022806"/>
    </source>
</evidence>
<dbReference type="InterPro" id="IPR001650">
    <property type="entry name" value="Helicase_C-like"/>
</dbReference>
<dbReference type="PROSITE" id="PS51194">
    <property type="entry name" value="HELICASE_CTER"/>
    <property type="match status" value="1"/>
</dbReference>
<dbReference type="EMBL" id="CP116968">
    <property type="protein sequence ID" value="WNM61071.1"/>
    <property type="molecule type" value="Genomic_DNA"/>
</dbReference>
<organism evidence="11 12">
    <name type="scientific">Candidatus Nitrospira neomarina</name>
    <dbReference type="NCBI Taxonomy" id="3020899"/>
    <lineage>
        <taxon>Bacteria</taxon>
        <taxon>Pseudomonadati</taxon>
        <taxon>Nitrospirota</taxon>
        <taxon>Nitrospiria</taxon>
        <taxon>Nitrospirales</taxon>
        <taxon>Nitrospiraceae</taxon>
        <taxon>Nitrospira</taxon>
    </lineage>
</organism>
<evidence type="ECO:0000256" key="6">
    <source>
        <dbReference type="ARBA" id="ARBA00023125"/>
    </source>
</evidence>
<dbReference type="Gene3D" id="3.40.50.10810">
    <property type="entry name" value="Tandem AAA-ATPase domain"/>
    <property type="match status" value="1"/>
</dbReference>
<dbReference type="Proteomes" id="UP001302494">
    <property type="component" value="Chromosome"/>
</dbReference>
<dbReference type="HAMAP" id="MF_01821">
    <property type="entry name" value="Helicase_RapA"/>
    <property type="match status" value="1"/>
</dbReference>
<dbReference type="CDD" id="cd18011">
    <property type="entry name" value="DEXDc_RapA"/>
    <property type="match status" value="1"/>
</dbReference>
<dbReference type="InterPro" id="IPR022737">
    <property type="entry name" value="RapA_C"/>
</dbReference>
<dbReference type="RefSeq" id="WP_312742694.1">
    <property type="nucleotide sequence ID" value="NZ_CP116968.1"/>
</dbReference>
<gene>
    <name evidence="11" type="ORF">PQG83_15085</name>
</gene>